<feature type="compositionally biased region" description="Pro residues" evidence="1">
    <location>
        <begin position="7"/>
        <end position="17"/>
    </location>
</feature>
<accession>A0ABS6UJG8</accession>
<evidence type="ECO:0000313" key="4">
    <source>
        <dbReference type="Proteomes" id="UP000694300"/>
    </source>
</evidence>
<dbReference type="Proteomes" id="UP000694300">
    <property type="component" value="Unassembled WGS sequence"/>
</dbReference>
<comment type="caution">
    <text evidence="3">The sequence shown here is derived from an EMBL/GenBank/DDBJ whole genome shotgun (WGS) entry which is preliminary data.</text>
</comment>
<gene>
    <name evidence="3" type="ORF">I4I82_30985</name>
</gene>
<dbReference type="InterPro" id="IPR004360">
    <property type="entry name" value="Glyas_Fos-R_dOase_dom"/>
</dbReference>
<name>A0ABS6UJG8_9PSEU</name>
<protein>
    <submittedName>
        <fullName evidence="3">VOC family protein</fullName>
    </submittedName>
</protein>
<evidence type="ECO:0000313" key="3">
    <source>
        <dbReference type="EMBL" id="MBW0132071.1"/>
    </source>
</evidence>
<evidence type="ECO:0000259" key="2">
    <source>
        <dbReference type="Pfam" id="PF00903"/>
    </source>
</evidence>
<dbReference type="EMBL" id="JADQDF010000001">
    <property type="protein sequence ID" value="MBW0132071.1"/>
    <property type="molecule type" value="Genomic_DNA"/>
</dbReference>
<reference evidence="3 4" key="1">
    <citation type="submission" date="2020-11" db="EMBL/GenBank/DDBJ databases">
        <title>Pseudonocardia abyssalis sp. nov. and Pseudonocardia oceani sp. nov., description and phylogenomic analysis of two novel actinomycetes isolated from the deep Southern Ocean.</title>
        <authorList>
            <person name="Parra J."/>
        </authorList>
    </citation>
    <scope>NUCLEOTIDE SEQUENCE [LARGE SCALE GENOMIC DNA]</scope>
    <source>
        <strain evidence="4">KRD185</strain>
    </source>
</reference>
<evidence type="ECO:0000256" key="1">
    <source>
        <dbReference type="SAM" id="MobiDB-lite"/>
    </source>
</evidence>
<feature type="domain" description="Glyoxalase/fosfomycin resistance/dioxygenase" evidence="2">
    <location>
        <begin position="19"/>
        <end position="120"/>
    </location>
</feature>
<feature type="region of interest" description="Disordered" evidence="1">
    <location>
        <begin position="1"/>
        <end position="41"/>
    </location>
</feature>
<dbReference type="RefSeq" id="WP_226370454.1">
    <property type="nucleotide sequence ID" value="NZ_JADQDH010000397.1"/>
</dbReference>
<sequence>MPHRSAPAPPRPHPRPAPSSIARSPCGPRTHRRGLHAGVRPSYPRDMVARAVAVGLLPHLRRARDHIDRGGIGGLGLAVDDCRKTYEDLSARGVTFLQEPADRPYGVEAVMRDNSGNWLVLVESKTFTPADFA</sequence>
<keyword evidence="4" id="KW-1185">Reference proteome</keyword>
<dbReference type="Pfam" id="PF00903">
    <property type="entry name" value="Glyoxalase"/>
    <property type="match status" value="1"/>
</dbReference>
<organism evidence="3 4">
    <name type="scientific">Pseudonocardia oceani</name>
    <dbReference type="NCBI Taxonomy" id="2792013"/>
    <lineage>
        <taxon>Bacteria</taxon>
        <taxon>Bacillati</taxon>
        <taxon>Actinomycetota</taxon>
        <taxon>Actinomycetes</taxon>
        <taxon>Pseudonocardiales</taxon>
        <taxon>Pseudonocardiaceae</taxon>
        <taxon>Pseudonocardia</taxon>
    </lineage>
</organism>
<proteinExistence type="predicted"/>